<accession>X1D6D1</accession>
<dbReference type="GO" id="GO:0016757">
    <property type="term" value="F:glycosyltransferase activity"/>
    <property type="evidence" value="ECO:0007669"/>
    <property type="project" value="UniProtKB-KW"/>
</dbReference>
<dbReference type="InterPro" id="IPR023296">
    <property type="entry name" value="Glyco_hydro_beta-prop_sf"/>
</dbReference>
<name>X1D6D1_9ZZZZ</name>
<dbReference type="Gene3D" id="2.115.10.20">
    <property type="entry name" value="Glycosyl hydrolase domain, family 43"/>
    <property type="match status" value="1"/>
</dbReference>
<dbReference type="Pfam" id="PF04041">
    <property type="entry name" value="Glyco_hydro_130"/>
    <property type="match status" value="1"/>
</dbReference>
<keyword evidence="2" id="KW-0808">Transferase</keyword>
<dbReference type="PANTHER" id="PTHR34106">
    <property type="entry name" value="GLYCOSIDASE"/>
    <property type="match status" value="1"/>
</dbReference>
<organism evidence="3">
    <name type="scientific">marine sediment metagenome</name>
    <dbReference type="NCBI Taxonomy" id="412755"/>
    <lineage>
        <taxon>unclassified sequences</taxon>
        <taxon>metagenomes</taxon>
        <taxon>ecological metagenomes</taxon>
    </lineage>
</organism>
<dbReference type="InterPro" id="IPR007184">
    <property type="entry name" value="Mannoside_phosphorylase"/>
</dbReference>
<feature type="non-terminal residue" evidence="3">
    <location>
        <position position="144"/>
    </location>
</feature>
<dbReference type="SUPFAM" id="SSF75005">
    <property type="entry name" value="Arabinanase/levansucrase/invertase"/>
    <property type="match status" value="1"/>
</dbReference>
<proteinExistence type="predicted"/>
<evidence type="ECO:0000256" key="1">
    <source>
        <dbReference type="ARBA" id="ARBA00022676"/>
    </source>
</evidence>
<evidence type="ECO:0000313" key="3">
    <source>
        <dbReference type="EMBL" id="GAG91996.1"/>
    </source>
</evidence>
<dbReference type="EMBL" id="BART01023383">
    <property type="protein sequence ID" value="GAG91996.1"/>
    <property type="molecule type" value="Genomic_DNA"/>
</dbReference>
<sequence>MPKTIFTRSKLNPILSPNPKNSWENLKLYNPGVIYHNNKYHLFYRAVGAGKNWCSVIGYAVSDDGEHFTRFPKPVLKPETKEEKRGLEDPRLTKIGDTFYMAYAAYDGITPRLNIATAKDLKRWEKKGPALKNFNFEQAGGEFI</sequence>
<evidence type="ECO:0008006" key="4">
    <source>
        <dbReference type="Google" id="ProtNLM"/>
    </source>
</evidence>
<dbReference type="AlphaFoldDB" id="X1D6D1"/>
<protein>
    <recommendedName>
        <fullName evidence="4">Glycosyl hydrolase family 32 N-terminal domain-containing protein</fullName>
    </recommendedName>
</protein>
<keyword evidence="1" id="KW-0328">Glycosyltransferase</keyword>
<evidence type="ECO:0000256" key="2">
    <source>
        <dbReference type="ARBA" id="ARBA00022679"/>
    </source>
</evidence>
<reference evidence="3" key="1">
    <citation type="journal article" date="2014" name="Front. Microbiol.">
        <title>High frequency of phylogenetically diverse reductive dehalogenase-homologous genes in deep subseafloor sedimentary metagenomes.</title>
        <authorList>
            <person name="Kawai M."/>
            <person name="Futagami T."/>
            <person name="Toyoda A."/>
            <person name="Takaki Y."/>
            <person name="Nishi S."/>
            <person name="Hori S."/>
            <person name="Arai W."/>
            <person name="Tsubouchi T."/>
            <person name="Morono Y."/>
            <person name="Uchiyama I."/>
            <person name="Ito T."/>
            <person name="Fujiyama A."/>
            <person name="Inagaki F."/>
            <person name="Takami H."/>
        </authorList>
    </citation>
    <scope>NUCLEOTIDE SEQUENCE</scope>
    <source>
        <strain evidence="3">Expedition CK06-06</strain>
    </source>
</reference>
<gene>
    <name evidence="3" type="ORF">S01H4_42557</name>
</gene>
<dbReference type="PANTHER" id="PTHR34106:SF5">
    <property type="entry name" value="GLYCOSIDASE"/>
    <property type="match status" value="1"/>
</dbReference>
<comment type="caution">
    <text evidence="3">The sequence shown here is derived from an EMBL/GenBank/DDBJ whole genome shotgun (WGS) entry which is preliminary data.</text>
</comment>